<name>A0A259TUY5_9BACT</name>
<feature type="signal peptide" evidence="1">
    <location>
        <begin position="1"/>
        <end position="17"/>
    </location>
</feature>
<reference evidence="2 3" key="1">
    <citation type="submission" date="2016-11" db="EMBL/GenBank/DDBJ databases">
        <title>Study of marine rhodopsin-containing bacteria.</title>
        <authorList>
            <person name="Yoshizawa S."/>
            <person name="Kumagai Y."/>
            <person name="Kogure K."/>
        </authorList>
    </citation>
    <scope>NUCLEOTIDE SEQUENCE [LARGE SCALE GENOMIC DNA]</scope>
    <source>
        <strain evidence="2 3">SG-29</strain>
    </source>
</reference>
<accession>A0A259TUY5</accession>
<evidence type="ECO:0008006" key="4">
    <source>
        <dbReference type="Google" id="ProtNLM"/>
    </source>
</evidence>
<dbReference type="InParanoid" id="A0A259TUY5"/>
<evidence type="ECO:0000256" key="1">
    <source>
        <dbReference type="SAM" id="SignalP"/>
    </source>
</evidence>
<evidence type="ECO:0000313" key="3">
    <source>
        <dbReference type="Proteomes" id="UP000216446"/>
    </source>
</evidence>
<dbReference type="RefSeq" id="WP_094545156.1">
    <property type="nucleotide sequence ID" value="NZ_MQWB01000001.1"/>
</dbReference>
<organism evidence="2 3">
    <name type="scientific">Rubricoccus marinus</name>
    <dbReference type="NCBI Taxonomy" id="716817"/>
    <lineage>
        <taxon>Bacteria</taxon>
        <taxon>Pseudomonadati</taxon>
        <taxon>Rhodothermota</taxon>
        <taxon>Rhodothermia</taxon>
        <taxon>Rhodothermales</taxon>
        <taxon>Rubricoccaceae</taxon>
        <taxon>Rubricoccus</taxon>
    </lineage>
</organism>
<sequence>MRLALFAFALLAPLAHAQNAPIAWAPEAGSFTLMIPEAGWAMEIAEADLDSVNVVNLPLVEDGVRYSVALVGARDTLRVAPEAAGVYRVHIVGLSREAAFDFSFWPPDEAHYSEAFRALHGGTSRFETPEAYEFVNVAFALTPSGRDTSNVLVWREGDYYDAVMAHFGALADHPFVAALEAVIQDDDFIPVRQSALGFRFSGDRFVADSVYVVVGRGQSRLASLRPLAEDFARASGFRAFYAASEPLYARQRQEMAALLPVQQMWDWLEAEFPERSQGYLTVFSPLTYGAHNAKEMRDGDYRESVIFIGPPAILDDAFGSVVGEGTPAWRQVEMSRMAFTEYDHTYVNPSMEPLAAEISAAMADLGAWKAYGGYDSPFETFAEYMTWAPFLLYVDAHYPADTAREAREGLVRFMEVNRGFVRFGAFADALSALYDARAEGETLHDLMPAIVRWTARQ</sequence>
<dbReference type="OrthoDB" id="6395228at2"/>
<dbReference type="AlphaFoldDB" id="A0A259TUY5"/>
<proteinExistence type="predicted"/>
<protein>
    <recommendedName>
        <fullName evidence="4">DUF4932 domain-containing protein</fullName>
    </recommendedName>
</protein>
<evidence type="ECO:0000313" key="2">
    <source>
        <dbReference type="EMBL" id="OZC01541.1"/>
    </source>
</evidence>
<gene>
    <name evidence="2" type="ORF">BSZ36_00190</name>
</gene>
<dbReference type="EMBL" id="MQWB01000001">
    <property type="protein sequence ID" value="OZC01541.1"/>
    <property type="molecule type" value="Genomic_DNA"/>
</dbReference>
<feature type="chain" id="PRO_5012469561" description="DUF4932 domain-containing protein" evidence="1">
    <location>
        <begin position="18"/>
        <end position="457"/>
    </location>
</feature>
<keyword evidence="1" id="KW-0732">Signal</keyword>
<dbReference type="Proteomes" id="UP000216446">
    <property type="component" value="Unassembled WGS sequence"/>
</dbReference>
<comment type="caution">
    <text evidence="2">The sequence shown here is derived from an EMBL/GenBank/DDBJ whole genome shotgun (WGS) entry which is preliminary data.</text>
</comment>
<keyword evidence="3" id="KW-1185">Reference proteome</keyword>